<keyword evidence="5" id="KW-0418">Kinase</keyword>
<evidence type="ECO:0000256" key="1">
    <source>
        <dbReference type="ARBA" id="ARBA00012513"/>
    </source>
</evidence>
<evidence type="ECO:0000256" key="3">
    <source>
        <dbReference type="ARBA" id="ARBA00022679"/>
    </source>
</evidence>
<accession>A0A3P6PKX6</accession>
<protein>
    <recommendedName>
        <fullName evidence="1">non-specific serine/threonine protein kinase</fullName>
        <ecNumber evidence="1">2.7.11.1</ecNumber>
    </recommendedName>
</protein>
<sequence>MIAPAVAPSPSVPLIANRYNNGEQVRPSGLDNFAFNESHIDARKTSLESKVHEEEPVSHEPTPVVGVNTDKWTVSLDDFTLLTVIGRGSYAKVVQAEHKKTGVVYAIKIIKKQMFNDDEVSAKF</sequence>
<dbReference type="Gene3D" id="3.30.200.20">
    <property type="entry name" value="Phosphorylase Kinase, domain 1"/>
    <property type="match status" value="1"/>
</dbReference>
<feature type="binding site" evidence="9">
    <location>
        <position position="112"/>
    </location>
    <ligand>
        <name>ATP</name>
        <dbReference type="ChEBI" id="CHEBI:30616"/>
    </ligand>
</feature>
<dbReference type="GO" id="GO:0005524">
    <property type="term" value="F:ATP binding"/>
    <property type="evidence" value="ECO:0007669"/>
    <property type="project" value="UniProtKB-UniRule"/>
</dbReference>
<keyword evidence="12" id="KW-1185">Reference proteome</keyword>
<name>A0A3P6PKX6_ANISI</name>
<dbReference type="InterPro" id="IPR050236">
    <property type="entry name" value="Ser_Thr_kinase_AGC"/>
</dbReference>
<dbReference type="InterPro" id="IPR000719">
    <property type="entry name" value="Prot_kinase_dom"/>
</dbReference>
<dbReference type="SUPFAM" id="SSF56112">
    <property type="entry name" value="Protein kinase-like (PK-like)"/>
    <property type="match status" value="1"/>
</dbReference>
<evidence type="ECO:0000256" key="5">
    <source>
        <dbReference type="ARBA" id="ARBA00022777"/>
    </source>
</evidence>
<keyword evidence="3" id="KW-0808">Transferase</keyword>
<evidence type="ECO:0000313" key="12">
    <source>
        <dbReference type="Proteomes" id="UP000267096"/>
    </source>
</evidence>
<keyword evidence="2" id="KW-0723">Serine/threonine-protein kinase</keyword>
<dbReference type="AlphaFoldDB" id="A0A3P6PKX6"/>
<evidence type="ECO:0000256" key="9">
    <source>
        <dbReference type="PROSITE-ProRule" id="PRU10141"/>
    </source>
</evidence>
<evidence type="ECO:0000256" key="8">
    <source>
        <dbReference type="ARBA" id="ARBA00048679"/>
    </source>
</evidence>
<evidence type="ECO:0000256" key="6">
    <source>
        <dbReference type="ARBA" id="ARBA00022840"/>
    </source>
</evidence>
<comment type="catalytic activity">
    <reaction evidence="8">
        <text>L-seryl-[protein] + ATP = O-phospho-L-seryl-[protein] + ADP + H(+)</text>
        <dbReference type="Rhea" id="RHEA:17989"/>
        <dbReference type="Rhea" id="RHEA-COMP:9863"/>
        <dbReference type="Rhea" id="RHEA-COMP:11604"/>
        <dbReference type="ChEBI" id="CHEBI:15378"/>
        <dbReference type="ChEBI" id="CHEBI:29999"/>
        <dbReference type="ChEBI" id="CHEBI:30616"/>
        <dbReference type="ChEBI" id="CHEBI:83421"/>
        <dbReference type="ChEBI" id="CHEBI:456216"/>
        <dbReference type="EC" id="2.7.11.1"/>
    </reaction>
</comment>
<dbReference type="OrthoDB" id="63267at2759"/>
<evidence type="ECO:0000256" key="4">
    <source>
        <dbReference type="ARBA" id="ARBA00022741"/>
    </source>
</evidence>
<keyword evidence="6 9" id="KW-0067">ATP-binding</keyword>
<dbReference type="EMBL" id="UYRR01015548">
    <property type="protein sequence ID" value="VDK27925.1"/>
    <property type="molecule type" value="Genomic_DNA"/>
</dbReference>
<organism evidence="11 12">
    <name type="scientific">Anisakis simplex</name>
    <name type="common">Herring worm</name>
    <dbReference type="NCBI Taxonomy" id="6269"/>
    <lineage>
        <taxon>Eukaryota</taxon>
        <taxon>Metazoa</taxon>
        <taxon>Ecdysozoa</taxon>
        <taxon>Nematoda</taxon>
        <taxon>Chromadorea</taxon>
        <taxon>Rhabditida</taxon>
        <taxon>Spirurina</taxon>
        <taxon>Ascaridomorpha</taxon>
        <taxon>Ascaridoidea</taxon>
        <taxon>Anisakidae</taxon>
        <taxon>Anisakis</taxon>
        <taxon>Anisakis simplex complex</taxon>
    </lineage>
</organism>
<dbReference type="PROSITE" id="PS50011">
    <property type="entry name" value="PROTEIN_KINASE_DOM"/>
    <property type="match status" value="1"/>
</dbReference>
<dbReference type="PANTHER" id="PTHR24356:SF303">
    <property type="entry name" value="ATYPICAL PROTEIN KINASE C"/>
    <property type="match status" value="1"/>
</dbReference>
<evidence type="ECO:0000259" key="10">
    <source>
        <dbReference type="PROSITE" id="PS50011"/>
    </source>
</evidence>
<evidence type="ECO:0000256" key="7">
    <source>
        <dbReference type="ARBA" id="ARBA00047899"/>
    </source>
</evidence>
<dbReference type="PROSITE" id="PS00107">
    <property type="entry name" value="PROTEIN_KINASE_ATP"/>
    <property type="match status" value="1"/>
</dbReference>
<dbReference type="Proteomes" id="UP000267096">
    <property type="component" value="Unassembled WGS sequence"/>
</dbReference>
<dbReference type="InterPro" id="IPR017441">
    <property type="entry name" value="Protein_kinase_ATP_BS"/>
</dbReference>
<dbReference type="PANTHER" id="PTHR24356">
    <property type="entry name" value="SERINE/THREONINE-PROTEIN KINASE"/>
    <property type="match status" value="1"/>
</dbReference>
<dbReference type="InterPro" id="IPR011009">
    <property type="entry name" value="Kinase-like_dom_sf"/>
</dbReference>
<reference evidence="11 12" key="1">
    <citation type="submission" date="2018-11" db="EMBL/GenBank/DDBJ databases">
        <authorList>
            <consortium name="Pathogen Informatics"/>
        </authorList>
    </citation>
    <scope>NUCLEOTIDE SEQUENCE [LARGE SCALE GENOMIC DNA]</scope>
</reference>
<evidence type="ECO:0000256" key="2">
    <source>
        <dbReference type="ARBA" id="ARBA00022527"/>
    </source>
</evidence>
<comment type="catalytic activity">
    <reaction evidence="7">
        <text>L-threonyl-[protein] + ATP = O-phospho-L-threonyl-[protein] + ADP + H(+)</text>
        <dbReference type="Rhea" id="RHEA:46608"/>
        <dbReference type="Rhea" id="RHEA-COMP:11060"/>
        <dbReference type="Rhea" id="RHEA-COMP:11605"/>
        <dbReference type="ChEBI" id="CHEBI:15378"/>
        <dbReference type="ChEBI" id="CHEBI:30013"/>
        <dbReference type="ChEBI" id="CHEBI:30616"/>
        <dbReference type="ChEBI" id="CHEBI:61977"/>
        <dbReference type="ChEBI" id="CHEBI:456216"/>
        <dbReference type="EC" id="2.7.11.1"/>
    </reaction>
</comment>
<proteinExistence type="predicted"/>
<gene>
    <name evidence="11" type="ORF">ASIM_LOCUS6840</name>
</gene>
<keyword evidence="4 9" id="KW-0547">Nucleotide-binding</keyword>
<evidence type="ECO:0000313" key="11">
    <source>
        <dbReference type="EMBL" id="VDK27925.1"/>
    </source>
</evidence>
<dbReference type="GO" id="GO:0035556">
    <property type="term" value="P:intracellular signal transduction"/>
    <property type="evidence" value="ECO:0007669"/>
    <property type="project" value="TreeGrafter"/>
</dbReference>
<dbReference type="GO" id="GO:0004674">
    <property type="term" value="F:protein serine/threonine kinase activity"/>
    <property type="evidence" value="ECO:0007669"/>
    <property type="project" value="UniProtKB-KW"/>
</dbReference>
<feature type="domain" description="Protein kinase" evidence="10">
    <location>
        <begin position="79"/>
        <end position="124"/>
    </location>
</feature>
<dbReference type="EC" id="2.7.11.1" evidence="1"/>